<comment type="caution">
    <text evidence="1">The sequence shown here is derived from an EMBL/GenBank/DDBJ whole genome shotgun (WGS) entry which is preliminary data.</text>
</comment>
<dbReference type="EMBL" id="LLXI01003048">
    <property type="protein sequence ID" value="PKY58511.1"/>
    <property type="molecule type" value="Genomic_DNA"/>
</dbReference>
<evidence type="ECO:0000313" key="2">
    <source>
        <dbReference type="Proteomes" id="UP000234323"/>
    </source>
</evidence>
<gene>
    <name evidence="1" type="ORF">RhiirA4_480487</name>
</gene>
<organism evidence="1 2">
    <name type="scientific">Rhizophagus irregularis</name>
    <dbReference type="NCBI Taxonomy" id="588596"/>
    <lineage>
        <taxon>Eukaryota</taxon>
        <taxon>Fungi</taxon>
        <taxon>Fungi incertae sedis</taxon>
        <taxon>Mucoromycota</taxon>
        <taxon>Glomeromycotina</taxon>
        <taxon>Glomeromycetes</taxon>
        <taxon>Glomerales</taxon>
        <taxon>Glomeraceae</taxon>
        <taxon>Rhizophagus</taxon>
    </lineage>
</organism>
<feature type="non-terminal residue" evidence="1">
    <location>
        <position position="1"/>
    </location>
</feature>
<protein>
    <submittedName>
        <fullName evidence="1">Uncharacterized protein</fullName>
    </submittedName>
</protein>
<dbReference type="VEuPathDB" id="FungiDB:RhiirFUN_016703"/>
<reference evidence="1 2" key="1">
    <citation type="submission" date="2015-10" db="EMBL/GenBank/DDBJ databases">
        <title>Genome analyses suggest a sexual origin of heterokaryosis in a supposedly ancient asexual fungus.</title>
        <authorList>
            <person name="Ropars J."/>
            <person name="Sedzielewska K."/>
            <person name="Noel J."/>
            <person name="Charron P."/>
            <person name="Farinelli L."/>
            <person name="Marton T."/>
            <person name="Kruger M."/>
            <person name="Pelin A."/>
            <person name="Brachmann A."/>
            <person name="Corradi N."/>
        </authorList>
    </citation>
    <scope>NUCLEOTIDE SEQUENCE [LARGE SCALE GENOMIC DNA]</scope>
    <source>
        <strain evidence="1 2">A4</strain>
    </source>
</reference>
<accession>A0A2I1HI06</accession>
<name>A0A2I1HI06_9GLOM</name>
<keyword evidence="2" id="KW-1185">Reference proteome</keyword>
<evidence type="ECO:0000313" key="1">
    <source>
        <dbReference type="EMBL" id="PKY58511.1"/>
    </source>
</evidence>
<dbReference type="VEuPathDB" id="FungiDB:FUN_012410"/>
<sequence>EIGSDLANPIGKSAPIWIPESRKEIGSNLPSYSVTPKYYWEDNPLKRYLQNCDLRDIWNTLNNESENQQENPWIILANKAIKGAFKDMPVFTGLCEVMGNAIERKINNKSKRNLKYSEEFTNFLTILGGISSRALELFRQNLEGHSLQSIRQLRRNNEDYLTNPELCYENVARFKRLVDSINYNGPVSAMTDNTKLKSRLRYSPNLGCIIGSVFSKKEAEINTYNDIPRIINKIKLENGMAKNVRAYILQIPLPAFPPVVIALIPNKGTETANAISQLHKQLVLGIAPQLGLCILSLGSDGAITEFQAQQLILNIQTNEKLIIKEPQFNINFSCPIFNNVGPVVRIQDPKHAKKTARNAIMSGARLLTFGNSSARFDHFLQLINQYDSIMYKNDVINLDRQDDAAAYRTFCSSNFRQCLTADYKVKIGMEGFAIYIFVIGEIIDSYLNRNIAPLERIRMVMTGYFFIQLWRIHIETLSQKYPEFISIRQNFLANQTFAIFISLCESLILLIKAHREYYPQVPFLPWFHGSEPVEHFFGIARQLNPDFDFADLIQILPKISQYSRALRSKKLSFNQEKTVRQGYHFDYNTGNLEESTLEILRLWPTDEQISQTIKHSRYLACELAEFLGMIQPADIALEPNLQVLINIHEKEVSMSCRKLHDENDKEQVENAEIDLTTALTEASHEMKCISTEECDNNDDDLSNLFQKESSQLNIIDQIQKDLSVLYNGDSINSGFQYEIEDNLNFEILLQQRQRHEAYTSKPLERKFKTVSTKTSAIATIQPNKASHFVAYFTKNENPEQRFVTQREKRWKETRKKMSITLAQFHAEELAKLKKKQTLPKKKIQQSLIQIPNIETANISKDFPLIKGDYVFVIYGNQIDLTSEGCNILAHHLASNIIYHIGPTSVLVEENVLKLLGNEKQYYYSYFGRKDVIETIR</sequence>
<proteinExistence type="predicted"/>
<dbReference type="VEuPathDB" id="FungiDB:RhiirA1_469023"/>
<dbReference type="AlphaFoldDB" id="A0A2I1HI06"/>
<dbReference type="VEuPathDB" id="FungiDB:RhiirA1_317987"/>
<dbReference type="Proteomes" id="UP000234323">
    <property type="component" value="Unassembled WGS sequence"/>
</dbReference>